<keyword evidence="1" id="KW-1133">Transmembrane helix</keyword>
<name>A0A1H7GHD9_RUMAL</name>
<gene>
    <name evidence="2" type="ORF">SAMN05216469_102114</name>
</gene>
<organism evidence="2 3">
    <name type="scientific">Ruminococcus albus</name>
    <dbReference type="NCBI Taxonomy" id="1264"/>
    <lineage>
        <taxon>Bacteria</taxon>
        <taxon>Bacillati</taxon>
        <taxon>Bacillota</taxon>
        <taxon>Clostridia</taxon>
        <taxon>Eubacteriales</taxon>
        <taxon>Oscillospiraceae</taxon>
        <taxon>Ruminococcus</taxon>
    </lineage>
</organism>
<keyword evidence="1" id="KW-0812">Transmembrane</keyword>
<evidence type="ECO:0000313" key="2">
    <source>
        <dbReference type="EMBL" id="SEK37656.1"/>
    </source>
</evidence>
<evidence type="ECO:0000313" key="3">
    <source>
        <dbReference type="Proteomes" id="UP000186015"/>
    </source>
</evidence>
<feature type="transmembrane region" description="Helical" evidence="1">
    <location>
        <begin position="12"/>
        <end position="31"/>
    </location>
</feature>
<dbReference type="RefSeq" id="WP_074829272.1">
    <property type="nucleotide sequence ID" value="NZ_FOAT01000002.1"/>
</dbReference>
<sequence length="161" mass="19208">MKIKYKYRSPLFYVLFYGGIVLMILLAYSGVRLREEDAGIILISIAVYIVLLIILSVVPVSMHARKRSVLIKVFFKKTRIRYRDISEISVEQEFQTAMIRGDQDHYNEILTIETKYGKRYIYRRRLDINYKNLIHHPCDLKRDFNESKFSQLKAYIEEKMA</sequence>
<accession>A0A1H7GHD9</accession>
<keyword evidence="1" id="KW-0472">Membrane</keyword>
<dbReference type="OrthoDB" id="1829874at2"/>
<protein>
    <submittedName>
        <fullName evidence="2">Uncharacterized protein</fullName>
    </submittedName>
</protein>
<dbReference type="EMBL" id="FOAT01000002">
    <property type="protein sequence ID" value="SEK37656.1"/>
    <property type="molecule type" value="Genomic_DNA"/>
</dbReference>
<proteinExistence type="predicted"/>
<feature type="transmembrane region" description="Helical" evidence="1">
    <location>
        <begin position="37"/>
        <end position="58"/>
    </location>
</feature>
<dbReference type="AlphaFoldDB" id="A0A1H7GHD9"/>
<reference evidence="2 3" key="1">
    <citation type="submission" date="2016-10" db="EMBL/GenBank/DDBJ databases">
        <authorList>
            <person name="de Groot N.N."/>
        </authorList>
    </citation>
    <scope>NUCLEOTIDE SEQUENCE [LARGE SCALE GENOMIC DNA]</scope>
    <source>
        <strain evidence="2 3">KH2T6</strain>
    </source>
</reference>
<dbReference type="Proteomes" id="UP000186015">
    <property type="component" value="Unassembled WGS sequence"/>
</dbReference>
<evidence type="ECO:0000256" key="1">
    <source>
        <dbReference type="SAM" id="Phobius"/>
    </source>
</evidence>